<reference evidence="1 2" key="1">
    <citation type="submission" date="2016-03" db="EMBL/GenBank/DDBJ databases">
        <authorList>
            <person name="Ploux O."/>
        </authorList>
    </citation>
    <scope>NUCLEOTIDE SEQUENCE [LARGE SCALE GENOMIC DNA]</scope>
    <source>
        <strain evidence="1 2">LPB0076</strain>
    </source>
</reference>
<protein>
    <submittedName>
        <fullName evidence="1">Uncharacterized protein</fullName>
    </submittedName>
</protein>
<dbReference type="EMBL" id="LVEP01000035">
    <property type="protein sequence ID" value="OCB75149.1"/>
    <property type="molecule type" value="Genomic_DNA"/>
</dbReference>
<organism evidence="1 2">
    <name type="scientific">Flavobacterium crassostreae</name>
    <dbReference type="NCBI Taxonomy" id="1763534"/>
    <lineage>
        <taxon>Bacteria</taxon>
        <taxon>Pseudomonadati</taxon>
        <taxon>Bacteroidota</taxon>
        <taxon>Flavobacteriia</taxon>
        <taxon>Flavobacteriales</taxon>
        <taxon>Flavobacteriaceae</taxon>
        <taxon>Flavobacterium</taxon>
    </lineage>
</organism>
<dbReference type="AlphaFoldDB" id="A0A1B9DZP2"/>
<dbReference type="PROSITE" id="PS51257">
    <property type="entry name" value="PROKAR_LIPOPROTEIN"/>
    <property type="match status" value="1"/>
</dbReference>
<name>A0A1B9DZP2_9FLAO</name>
<gene>
    <name evidence="1" type="ORF">LPBF_08805</name>
</gene>
<accession>A0A1B9DZP2</accession>
<dbReference type="RefSeq" id="WP_066335243.1">
    <property type="nucleotide sequence ID" value="NZ_CP017688.1"/>
</dbReference>
<keyword evidence="2" id="KW-1185">Reference proteome</keyword>
<evidence type="ECO:0000313" key="1">
    <source>
        <dbReference type="EMBL" id="OCB75149.1"/>
    </source>
</evidence>
<dbReference type="STRING" id="1763534.GCA_001831475_00368"/>
<dbReference type="Proteomes" id="UP000093510">
    <property type="component" value="Unassembled WGS sequence"/>
</dbReference>
<comment type="caution">
    <text evidence="1">The sequence shown here is derived from an EMBL/GenBank/DDBJ whole genome shotgun (WGS) entry which is preliminary data.</text>
</comment>
<proteinExistence type="predicted"/>
<sequence length="209" mass="21817">MKYYHRIFLLLLITTVSCKNENKETNKERSNAVLPFTQQATIANNSNASEVTSGNHNLFSKNTPAQASVVSGNNNPAHGAANHRCDIAVGAPLDAVPNPTAPNPTSKHEVVLAETKPSKADGINPAHGQKNHRCDIAVGAPLGSLSSKVVASPTQTVGSVSKQINVTQAVPSVLATNTSTTAISAENNPAHGQKNHRCDLAVGAPLPKN</sequence>
<dbReference type="OrthoDB" id="678557at2"/>
<evidence type="ECO:0000313" key="2">
    <source>
        <dbReference type="Proteomes" id="UP000093510"/>
    </source>
</evidence>